<organism evidence="2 3">
    <name type="scientific">Chaetomium globosum (strain ATCC 6205 / CBS 148.51 / DSM 1962 / NBRC 6347 / NRRL 1970)</name>
    <name type="common">Soil fungus</name>
    <dbReference type="NCBI Taxonomy" id="306901"/>
    <lineage>
        <taxon>Eukaryota</taxon>
        <taxon>Fungi</taxon>
        <taxon>Dikarya</taxon>
        <taxon>Ascomycota</taxon>
        <taxon>Pezizomycotina</taxon>
        <taxon>Sordariomycetes</taxon>
        <taxon>Sordariomycetidae</taxon>
        <taxon>Sordariales</taxon>
        <taxon>Chaetomiaceae</taxon>
        <taxon>Chaetomium</taxon>
    </lineage>
</organism>
<dbReference type="eggNOG" id="ENOG502RJJ2">
    <property type="taxonomic scope" value="Eukaryota"/>
</dbReference>
<accession>Q2H0E4</accession>
<dbReference type="RefSeq" id="XP_001223966.1">
    <property type="nucleotide sequence ID" value="XM_001223965.1"/>
</dbReference>
<dbReference type="OMA" id="NAIPIWI"/>
<sequence length="488" mass="51463">MLGPSAAAQVAREEPKPEPELEPELPSGKPVLVLSSMSRSLVASDFYRWAPQGRHVAGWAGGISKVVQSVSPVTREPRGQYFLFFDTWDAAYRCRDQFRKAYQLTNKNESPGQLKTPPALKGPTSFSTCAARLRSSMARGETMVTVFLSFLDCSGEACGGGSKLALDGDGRYAGEVLERVRPRGGASDVWEAIPIPVAAMLPDCRLGVCGKRVNAGDFMGCGEVALRGFVLSCSSRCSILSLMVLSFSSVAWRRSNNDDLVPFGFNTPLNMTLYRSSLMSGMSMLSNPAPPVDVEGMGAETTGMFGCGTTASACDIVMDLMTMGLCFGVFLPATVLLLAGVDESLDTYGVESWVGLPNAIPIWISPEAEDWGVGSMAGGDMADDGDAIRDLWGLGSGAMSSLDSLLSSLDFVAPDLLEPGPEDVLGLAGMLSGAVLLGAPAMFLDGGGGRGRVEIRVPPSGKRDGGDVGILKWVSVPSAGILWMQGKI</sequence>
<protein>
    <submittedName>
        <fullName evidence="2">Uncharacterized protein</fullName>
    </submittedName>
</protein>
<keyword evidence="3" id="KW-1185">Reference proteome</keyword>
<feature type="region of interest" description="Disordered" evidence="1">
    <location>
        <begin position="1"/>
        <end position="28"/>
    </location>
</feature>
<dbReference type="AlphaFoldDB" id="Q2H0E4"/>
<reference evidence="3" key="1">
    <citation type="journal article" date="2015" name="Genome Announc.">
        <title>Draft genome sequence of the cellulolytic fungus Chaetomium globosum.</title>
        <authorList>
            <person name="Cuomo C.A."/>
            <person name="Untereiner W.A."/>
            <person name="Ma L.-J."/>
            <person name="Grabherr M."/>
            <person name="Birren B.W."/>
        </authorList>
    </citation>
    <scope>NUCLEOTIDE SEQUENCE [LARGE SCALE GENOMIC DNA]</scope>
    <source>
        <strain evidence="3">ATCC 6205 / CBS 148.51 / DSM 1962 / NBRC 6347 / NRRL 1970</strain>
    </source>
</reference>
<evidence type="ECO:0000313" key="3">
    <source>
        <dbReference type="Proteomes" id="UP000001056"/>
    </source>
</evidence>
<dbReference type="InParanoid" id="Q2H0E4"/>
<dbReference type="EMBL" id="CH408032">
    <property type="protein sequence ID" value="EAQ88133.1"/>
    <property type="molecule type" value="Genomic_DNA"/>
</dbReference>
<evidence type="ECO:0000256" key="1">
    <source>
        <dbReference type="SAM" id="MobiDB-lite"/>
    </source>
</evidence>
<evidence type="ECO:0000313" key="2">
    <source>
        <dbReference type="EMBL" id="EAQ88133.1"/>
    </source>
</evidence>
<name>Q2H0E4_CHAGB</name>
<dbReference type="HOGENOM" id="CLU_576434_0_0_1"/>
<dbReference type="GeneID" id="4392262"/>
<gene>
    <name evidence="2" type="ORF">CHGG_04752</name>
</gene>
<proteinExistence type="predicted"/>
<dbReference type="VEuPathDB" id="FungiDB:CHGG_04752"/>
<dbReference type="OrthoDB" id="5332316at2759"/>
<dbReference type="Proteomes" id="UP000001056">
    <property type="component" value="Unassembled WGS sequence"/>
</dbReference>